<keyword evidence="5 7" id="KW-0460">Magnesium</keyword>
<sequence>MKFISWNIDSINAAVEHKSIRGEMTWQTLNEIATIRPDVFAIQETKLKATGLTKKQAATISELFPEYYLYLNSSTARSGYSGTLVLSKAEPKSVSYPAIGAPGDMDAEGRIITLEFPEFFLSTVYTPNSGSSLARLDERGEWDDKYRSYIQTLDTNKPVIFSGDMNVAHQEIDLKNPKTNRHSAGFTDQEREKFSALLEAGFTDTFRALNPNTPSVYTWWAQISKTSKINNSGWRIDYYLVSDRIAKHVQNSCVIDTGARQDHAPILLDINI</sequence>
<dbReference type="RefSeq" id="WP_148603622.1">
    <property type="nucleotide sequence ID" value="NZ_SDGY01000001.1"/>
</dbReference>
<evidence type="ECO:0000256" key="2">
    <source>
        <dbReference type="ARBA" id="ARBA00007092"/>
    </source>
</evidence>
<dbReference type="EMBL" id="SDGY01000001">
    <property type="protein sequence ID" value="TYC46565.1"/>
    <property type="molecule type" value="Genomic_DNA"/>
</dbReference>
<feature type="site" description="Interaction with DNA substrate" evidence="8">
    <location>
        <position position="263"/>
    </location>
</feature>
<protein>
    <submittedName>
        <fullName evidence="10">Exodeoxyribonuclease III</fullName>
        <ecNumber evidence="10">3.1.11.2</ecNumber>
    </submittedName>
</protein>
<dbReference type="InterPro" id="IPR020848">
    <property type="entry name" value="AP_endonuclease_F1_CS"/>
</dbReference>
<dbReference type="PROSITE" id="PS51435">
    <property type="entry name" value="AP_NUCLEASE_F1_4"/>
    <property type="match status" value="1"/>
</dbReference>
<dbReference type="NCBIfam" id="TIGR00195">
    <property type="entry name" value="exoDNase_III"/>
    <property type="match status" value="1"/>
</dbReference>
<dbReference type="PROSITE" id="PS00726">
    <property type="entry name" value="AP_NUCLEASE_F1_1"/>
    <property type="match status" value="1"/>
</dbReference>
<keyword evidence="7" id="KW-0464">Manganese</keyword>
<gene>
    <name evidence="10" type="primary">xth</name>
    <name evidence="10" type="ORF">ESZ47_00055</name>
</gene>
<dbReference type="CDD" id="cd09087">
    <property type="entry name" value="Ape1-like_AP-endo"/>
    <property type="match status" value="1"/>
</dbReference>
<evidence type="ECO:0000256" key="7">
    <source>
        <dbReference type="PIRSR" id="PIRSR604808-2"/>
    </source>
</evidence>
<comment type="caution">
    <text evidence="10">The sequence shown here is derived from an EMBL/GenBank/DDBJ whole genome shotgun (WGS) entry which is preliminary data.</text>
</comment>
<dbReference type="EC" id="3.1.11.2" evidence="10"/>
<dbReference type="GO" id="GO:0008081">
    <property type="term" value="F:phosphoric diester hydrolase activity"/>
    <property type="evidence" value="ECO:0007669"/>
    <property type="project" value="TreeGrafter"/>
</dbReference>
<dbReference type="GO" id="GO:0006284">
    <property type="term" value="P:base-excision repair"/>
    <property type="evidence" value="ECO:0007669"/>
    <property type="project" value="TreeGrafter"/>
</dbReference>
<evidence type="ECO:0000259" key="9">
    <source>
        <dbReference type="Pfam" id="PF03372"/>
    </source>
</evidence>
<comment type="similarity">
    <text evidence="2">Belongs to the DNA repair enzymes AP/ExoA family.</text>
</comment>
<dbReference type="NCBIfam" id="TIGR00633">
    <property type="entry name" value="xth"/>
    <property type="match status" value="1"/>
</dbReference>
<dbReference type="InterPro" id="IPR020847">
    <property type="entry name" value="AP_endonuclease_F1_BS"/>
</dbReference>
<dbReference type="GO" id="GO:0003677">
    <property type="term" value="F:DNA binding"/>
    <property type="evidence" value="ECO:0007669"/>
    <property type="project" value="InterPro"/>
</dbReference>
<dbReference type="AlphaFoldDB" id="A0A6P2CKN6"/>
<feature type="binding site" evidence="7">
    <location>
        <position position="164"/>
    </location>
    <ligand>
        <name>Mg(2+)</name>
        <dbReference type="ChEBI" id="CHEBI:18420"/>
        <label>1</label>
    </ligand>
</feature>
<comment type="cofactor">
    <cofactor evidence="7">
        <name>Mg(2+)</name>
        <dbReference type="ChEBI" id="CHEBI:18420"/>
    </cofactor>
    <cofactor evidence="7">
        <name>Mn(2+)</name>
        <dbReference type="ChEBI" id="CHEBI:29035"/>
    </cofactor>
    <text evidence="7">Probably binds two magnesium or manganese ions per subunit.</text>
</comment>
<evidence type="ECO:0000256" key="4">
    <source>
        <dbReference type="ARBA" id="ARBA00022801"/>
    </source>
</evidence>
<dbReference type="InterPro" id="IPR005135">
    <property type="entry name" value="Endo/exonuclease/phosphatase"/>
</dbReference>
<feature type="binding site" evidence="7">
    <location>
        <position position="7"/>
    </location>
    <ligand>
        <name>Mg(2+)</name>
        <dbReference type="ChEBI" id="CHEBI:18420"/>
        <label>1</label>
    </ligand>
</feature>
<dbReference type="GO" id="GO:0003906">
    <property type="term" value="F:DNA-(apurinic or apyrimidinic site) endonuclease activity"/>
    <property type="evidence" value="ECO:0007669"/>
    <property type="project" value="TreeGrafter"/>
</dbReference>
<feature type="site" description="Important for catalytic activity" evidence="8">
    <location>
        <position position="237"/>
    </location>
</feature>
<feature type="site" description="Transition state stabilizer" evidence="8">
    <location>
        <position position="166"/>
    </location>
</feature>
<feature type="binding site" evidence="7">
    <location>
        <position position="166"/>
    </location>
    <ligand>
        <name>Mg(2+)</name>
        <dbReference type="ChEBI" id="CHEBI:18420"/>
        <label>1</label>
    </ligand>
</feature>
<evidence type="ECO:0000313" key="10">
    <source>
        <dbReference type="EMBL" id="TYC46565.1"/>
    </source>
</evidence>
<feature type="domain" description="Endonuclease/exonuclease/phosphatase" evidence="9">
    <location>
        <begin position="5"/>
        <end position="252"/>
    </location>
</feature>
<evidence type="ECO:0000256" key="1">
    <source>
        <dbReference type="ARBA" id="ARBA00001936"/>
    </source>
</evidence>
<evidence type="ECO:0000313" key="11">
    <source>
        <dbReference type="Proteomes" id="UP000442244"/>
    </source>
</evidence>
<keyword evidence="3 7" id="KW-0479">Metal-binding</keyword>
<feature type="binding site" evidence="7">
    <location>
        <position position="262"/>
    </location>
    <ligand>
        <name>Mg(2+)</name>
        <dbReference type="ChEBI" id="CHEBI:18420"/>
        <label>1</label>
    </ligand>
</feature>
<dbReference type="Gene3D" id="3.60.10.10">
    <property type="entry name" value="Endonuclease/exonuclease/phosphatase"/>
    <property type="match status" value="1"/>
</dbReference>
<evidence type="ECO:0000256" key="5">
    <source>
        <dbReference type="ARBA" id="ARBA00022842"/>
    </source>
</evidence>
<keyword evidence="4 10" id="KW-0378">Hydrolase</keyword>
<dbReference type="InterPro" id="IPR036691">
    <property type="entry name" value="Endo/exonu/phosph_ase_sf"/>
</dbReference>
<dbReference type="GO" id="GO:0046872">
    <property type="term" value="F:metal ion binding"/>
    <property type="evidence" value="ECO:0007669"/>
    <property type="project" value="UniProtKB-KW"/>
</dbReference>
<reference evidence="10 11" key="1">
    <citation type="submission" date="2019-01" db="EMBL/GenBank/DDBJ databases">
        <title>Leuconostoc litchii sp. nov., a novel lactic acid bacterium isolated from lychee.</title>
        <authorList>
            <person name="Wang L.-T."/>
        </authorList>
    </citation>
    <scope>NUCLEOTIDE SEQUENCE [LARGE SCALE GENOMIC DNA]</scope>
    <source>
        <strain evidence="10 11">MB7</strain>
    </source>
</reference>
<comment type="cofactor">
    <cofactor evidence="1">
        <name>Mn(2+)</name>
        <dbReference type="ChEBI" id="CHEBI:29035"/>
    </cofactor>
</comment>
<feature type="active site" evidence="6">
    <location>
        <position position="125"/>
    </location>
</feature>
<dbReference type="PANTHER" id="PTHR22748">
    <property type="entry name" value="AP ENDONUCLEASE"/>
    <property type="match status" value="1"/>
</dbReference>
<feature type="binding site" evidence="7">
    <location>
        <position position="263"/>
    </location>
    <ligand>
        <name>Mg(2+)</name>
        <dbReference type="ChEBI" id="CHEBI:18420"/>
        <label>1</label>
    </ligand>
</feature>
<evidence type="ECO:0000256" key="8">
    <source>
        <dbReference type="PIRSR" id="PIRSR604808-3"/>
    </source>
</evidence>
<dbReference type="InterPro" id="IPR004808">
    <property type="entry name" value="AP_endonuc_1"/>
</dbReference>
<feature type="active site" description="Proton donor/acceptor" evidence="6">
    <location>
        <position position="164"/>
    </location>
</feature>
<dbReference type="OrthoDB" id="9803914at2"/>
<organism evidence="10 11">
    <name type="scientific">Leuconostoc litchii</name>
    <dbReference type="NCBI Taxonomy" id="1981069"/>
    <lineage>
        <taxon>Bacteria</taxon>
        <taxon>Bacillati</taxon>
        <taxon>Bacillota</taxon>
        <taxon>Bacilli</taxon>
        <taxon>Lactobacillales</taxon>
        <taxon>Lactobacillaceae</taxon>
        <taxon>Leuconostoc</taxon>
    </lineage>
</organism>
<dbReference type="Proteomes" id="UP000442244">
    <property type="component" value="Unassembled WGS sequence"/>
</dbReference>
<dbReference type="GO" id="GO:0008311">
    <property type="term" value="F:double-stranded DNA 3'-5' DNA exonuclease activity"/>
    <property type="evidence" value="ECO:0007669"/>
    <property type="project" value="UniProtKB-EC"/>
</dbReference>
<dbReference type="SUPFAM" id="SSF56219">
    <property type="entry name" value="DNase I-like"/>
    <property type="match status" value="1"/>
</dbReference>
<feature type="active site" description="Proton acceptor" evidence="6">
    <location>
        <position position="263"/>
    </location>
</feature>
<evidence type="ECO:0000256" key="6">
    <source>
        <dbReference type="PIRSR" id="PIRSR604808-1"/>
    </source>
</evidence>
<feature type="binding site" evidence="7">
    <location>
        <position position="44"/>
    </location>
    <ligand>
        <name>Mg(2+)</name>
        <dbReference type="ChEBI" id="CHEBI:18420"/>
        <label>1</label>
    </ligand>
</feature>
<evidence type="ECO:0000256" key="3">
    <source>
        <dbReference type="ARBA" id="ARBA00022723"/>
    </source>
</evidence>
<dbReference type="PROSITE" id="PS00728">
    <property type="entry name" value="AP_NUCLEASE_F1_3"/>
    <property type="match status" value="1"/>
</dbReference>
<keyword evidence="11" id="KW-1185">Reference proteome</keyword>
<proteinExistence type="inferred from homology"/>
<accession>A0A6P2CKN6</accession>
<dbReference type="PANTHER" id="PTHR22748:SF6">
    <property type="entry name" value="DNA-(APURINIC OR APYRIMIDINIC SITE) ENDONUCLEASE"/>
    <property type="match status" value="1"/>
</dbReference>
<name>A0A6P2CKN6_9LACO</name>
<dbReference type="Pfam" id="PF03372">
    <property type="entry name" value="Exo_endo_phos"/>
    <property type="match status" value="1"/>
</dbReference>